<dbReference type="InterPro" id="IPR005526">
    <property type="entry name" value="Septum_form_inhib_MinC_C"/>
</dbReference>
<comment type="function">
    <text evidence="5 6">Cell division inhibitor that blocks the formation of polar Z ring septums. Rapidly oscillates between the poles of the cell to destabilize FtsZ filaments that have formed before they mature into polar Z rings. Prevents FtsZ polymerization.</text>
</comment>
<evidence type="ECO:0000256" key="2">
    <source>
        <dbReference type="ARBA" id="ARBA00022618"/>
    </source>
</evidence>
<reference evidence="10 11" key="1">
    <citation type="submission" date="2019-07" db="EMBL/GenBank/DDBJ databases">
        <title>Whole genome shotgun sequence of Swaminathania salitolerans NBRC 104436.</title>
        <authorList>
            <person name="Hosoyama A."/>
            <person name="Uohara A."/>
            <person name="Ohji S."/>
            <person name="Ichikawa N."/>
        </authorList>
    </citation>
    <scope>NUCLEOTIDE SEQUENCE [LARGE SCALE GENOMIC DNA]</scope>
    <source>
        <strain evidence="10 11">NBRC 104436</strain>
    </source>
</reference>
<dbReference type="RefSeq" id="WP_147094090.1">
    <property type="nucleotide sequence ID" value="NZ_BJVC01000005.1"/>
</dbReference>
<keyword evidence="3 6" id="KW-0717">Septation</keyword>
<evidence type="ECO:0000259" key="8">
    <source>
        <dbReference type="Pfam" id="PF03775"/>
    </source>
</evidence>
<sequence length="254" mass="26612">MRIRARGRSFLALVLSPEAPLSDWMAGLDHQISHSVGFFSGRPVILDLGLVSEQTVDLSGLQQALVERGIHIIGIEGAHPDWPALAGWDWPVQLDGGRASGAVELPANGTGAPRHGSDADGHDPARDETACGAAGDGAYDDPSRKAETLFLDRPIRSGQSVMHLDGDIVVIGSVASGAELMASGSIHVHGVLRGRAIAGVGGQSGARILATRMQAELLAIDGFYMTADEMDQTVHDQSAQAFLQDGRVTVSKLA</sequence>
<evidence type="ECO:0000256" key="1">
    <source>
        <dbReference type="ARBA" id="ARBA00006291"/>
    </source>
</evidence>
<dbReference type="GO" id="GO:1901891">
    <property type="term" value="P:regulation of cell septum assembly"/>
    <property type="evidence" value="ECO:0007669"/>
    <property type="project" value="InterPro"/>
</dbReference>
<dbReference type="GO" id="GO:0000917">
    <property type="term" value="P:division septum assembly"/>
    <property type="evidence" value="ECO:0007669"/>
    <property type="project" value="UniProtKB-KW"/>
</dbReference>
<evidence type="ECO:0000256" key="5">
    <source>
        <dbReference type="ARBA" id="ARBA00025606"/>
    </source>
</evidence>
<dbReference type="GO" id="GO:0051302">
    <property type="term" value="P:regulation of cell division"/>
    <property type="evidence" value="ECO:0007669"/>
    <property type="project" value="InterPro"/>
</dbReference>
<name>A0A511BRQ8_9PROT</name>
<dbReference type="SUPFAM" id="SSF63848">
    <property type="entry name" value="Cell-division inhibitor MinC, C-terminal domain"/>
    <property type="match status" value="1"/>
</dbReference>
<dbReference type="OrthoDB" id="9794530at2"/>
<keyword evidence="2 6" id="KW-0132">Cell division</keyword>
<evidence type="ECO:0000259" key="9">
    <source>
        <dbReference type="Pfam" id="PF05209"/>
    </source>
</evidence>
<evidence type="ECO:0000256" key="3">
    <source>
        <dbReference type="ARBA" id="ARBA00023210"/>
    </source>
</evidence>
<feature type="region of interest" description="Disordered" evidence="7">
    <location>
        <begin position="106"/>
        <end position="139"/>
    </location>
</feature>
<dbReference type="Gene3D" id="3.30.70.260">
    <property type="match status" value="1"/>
</dbReference>
<organism evidence="10 11">
    <name type="scientific">Swaminathania salitolerans</name>
    <dbReference type="NCBI Taxonomy" id="182838"/>
    <lineage>
        <taxon>Bacteria</taxon>
        <taxon>Pseudomonadati</taxon>
        <taxon>Pseudomonadota</taxon>
        <taxon>Alphaproteobacteria</taxon>
        <taxon>Acetobacterales</taxon>
        <taxon>Acetobacteraceae</taxon>
        <taxon>Swaminathania</taxon>
    </lineage>
</organism>
<dbReference type="GO" id="GO:0000902">
    <property type="term" value="P:cell morphogenesis"/>
    <property type="evidence" value="ECO:0007669"/>
    <property type="project" value="InterPro"/>
</dbReference>
<comment type="subunit">
    <text evidence="6">Interacts with MinD and FtsZ.</text>
</comment>
<dbReference type="HAMAP" id="MF_00267">
    <property type="entry name" value="MinC"/>
    <property type="match status" value="1"/>
</dbReference>
<dbReference type="PANTHER" id="PTHR34108:SF1">
    <property type="entry name" value="SEPTUM SITE-DETERMINING PROTEIN MINC"/>
    <property type="match status" value="1"/>
</dbReference>
<dbReference type="NCBIfam" id="TIGR01222">
    <property type="entry name" value="minC"/>
    <property type="match status" value="1"/>
</dbReference>
<dbReference type="Pfam" id="PF05209">
    <property type="entry name" value="MinC_N"/>
    <property type="match status" value="1"/>
</dbReference>
<feature type="compositionally biased region" description="Basic and acidic residues" evidence="7">
    <location>
        <begin position="115"/>
        <end position="129"/>
    </location>
</feature>
<evidence type="ECO:0000256" key="4">
    <source>
        <dbReference type="ARBA" id="ARBA00023306"/>
    </source>
</evidence>
<comment type="similarity">
    <text evidence="1 6">Belongs to the MinC family.</text>
</comment>
<evidence type="ECO:0000313" key="11">
    <source>
        <dbReference type="Proteomes" id="UP000321405"/>
    </source>
</evidence>
<keyword evidence="4 6" id="KW-0131">Cell cycle</keyword>
<dbReference type="InterPro" id="IPR036145">
    <property type="entry name" value="MinC_C_sf"/>
</dbReference>
<dbReference type="InterPro" id="IPR013033">
    <property type="entry name" value="MinC"/>
</dbReference>
<evidence type="ECO:0000256" key="6">
    <source>
        <dbReference type="HAMAP-Rule" id="MF_00267"/>
    </source>
</evidence>
<comment type="caution">
    <text evidence="10">The sequence shown here is derived from an EMBL/GenBank/DDBJ whole genome shotgun (WGS) entry which is preliminary data.</text>
</comment>
<dbReference type="PANTHER" id="PTHR34108">
    <property type="entry name" value="SEPTUM SITE-DETERMINING PROTEIN MINC"/>
    <property type="match status" value="1"/>
</dbReference>
<proteinExistence type="inferred from homology"/>
<dbReference type="EMBL" id="BJVC01000005">
    <property type="protein sequence ID" value="GEL03016.1"/>
    <property type="molecule type" value="Genomic_DNA"/>
</dbReference>
<accession>A0A511BRQ8</accession>
<dbReference type="Gene3D" id="2.160.20.70">
    <property type="match status" value="1"/>
</dbReference>
<evidence type="ECO:0000256" key="7">
    <source>
        <dbReference type="SAM" id="MobiDB-lite"/>
    </source>
</evidence>
<dbReference type="AlphaFoldDB" id="A0A511BRQ8"/>
<dbReference type="InterPro" id="IPR007874">
    <property type="entry name" value="MinC_N"/>
</dbReference>
<gene>
    <name evidence="6 10" type="primary">minC</name>
    <name evidence="10" type="ORF">SSA02_21790</name>
</gene>
<dbReference type="InterPro" id="IPR016098">
    <property type="entry name" value="CAP/MinC_C"/>
</dbReference>
<dbReference type="Pfam" id="PF03775">
    <property type="entry name" value="MinC_C"/>
    <property type="match status" value="1"/>
</dbReference>
<keyword evidence="11" id="KW-1185">Reference proteome</keyword>
<feature type="domain" description="Septum formation inhibitor MinC C-terminal" evidence="8">
    <location>
        <begin position="151"/>
        <end position="250"/>
    </location>
</feature>
<feature type="domain" description="Septum formation inhibitor MinC N-terminal" evidence="9">
    <location>
        <begin position="9"/>
        <end position="71"/>
    </location>
</feature>
<protein>
    <recommendedName>
        <fullName evidence="6">Probable septum site-determining protein MinC</fullName>
    </recommendedName>
</protein>
<evidence type="ECO:0000313" key="10">
    <source>
        <dbReference type="EMBL" id="GEL03016.1"/>
    </source>
</evidence>
<dbReference type="Proteomes" id="UP000321405">
    <property type="component" value="Unassembled WGS sequence"/>
</dbReference>